<protein>
    <submittedName>
        <fullName evidence="6">TetR/AcrR family transcriptional regulator</fullName>
    </submittedName>
</protein>
<dbReference type="OrthoDB" id="3682047at2"/>
<keyword evidence="3" id="KW-0804">Transcription</keyword>
<evidence type="ECO:0000256" key="2">
    <source>
        <dbReference type="ARBA" id="ARBA00023125"/>
    </source>
</evidence>
<evidence type="ECO:0000259" key="5">
    <source>
        <dbReference type="PROSITE" id="PS50977"/>
    </source>
</evidence>
<dbReference type="PANTHER" id="PTHR30055:SF234">
    <property type="entry name" value="HTH-TYPE TRANSCRIPTIONAL REGULATOR BETI"/>
    <property type="match status" value="1"/>
</dbReference>
<dbReference type="GO" id="GO:0003700">
    <property type="term" value="F:DNA-binding transcription factor activity"/>
    <property type="evidence" value="ECO:0007669"/>
    <property type="project" value="TreeGrafter"/>
</dbReference>
<feature type="DNA-binding region" description="H-T-H motif" evidence="4">
    <location>
        <begin position="27"/>
        <end position="46"/>
    </location>
</feature>
<dbReference type="Gene3D" id="1.10.357.10">
    <property type="entry name" value="Tetracycline Repressor, domain 2"/>
    <property type="match status" value="1"/>
</dbReference>
<keyword evidence="7" id="KW-1185">Reference proteome</keyword>
<dbReference type="Proteomes" id="UP000320888">
    <property type="component" value="Unassembled WGS sequence"/>
</dbReference>
<dbReference type="InterPro" id="IPR001647">
    <property type="entry name" value="HTH_TetR"/>
</dbReference>
<dbReference type="SUPFAM" id="SSF46689">
    <property type="entry name" value="Homeodomain-like"/>
    <property type="match status" value="1"/>
</dbReference>
<dbReference type="PANTHER" id="PTHR30055">
    <property type="entry name" value="HTH-TYPE TRANSCRIPTIONAL REGULATOR RUTR"/>
    <property type="match status" value="1"/>
</dbReference>
<dbReference type="Pfam" id="PF00440">
    <property type="entry name" value="TetR_N"/>
    <property type="match status" value="1"/>
</dbReference>
<name>A0A553YXU4_9ACTN</name>
<organism evidence="6 7">
    <name type="scientific">Streptomyces benahoarensis</name>
    <dbReference type="NCBI Taxonomy" id="2595054"/>
    <lineage>
        <taxon>Bacteria</taxon>
        <taxon>Bacillati</taxon>
        <taxon>Actinomycetota</taxon>
        <taxon>Actinomycetes</taxon>
        <taxon>Kitasatosporales</taxon>
        <taxon>Streptomycetaceae</taxon>
        <taxon>Streptomyces</taxon>
    </lineage>
</organism>
<feature type="domain" description="HTH tetR-type" evidence="5">
    <location>
        <begin position="4"/>
        <end position="64"/>
    </location>
</feature>
<keyword evidence="1" id="KW-0805">Transcription regulation</keyword>
<dbReference type="EMBL" id="VKLS01000375">
    <property type="protein sequence ID" value="TSB34009.1"/>
    <property type="molecule type" value="Genomic_DNA"/>
</dbReference>
<comment type="caution">
    <text evidence="6">The sequence shown here is derived from an EMBL/GenBank/DDBJ whole genome shotgun (WGS) entry which is preliminary data.</text>
</comment>
<evidence type="ECO:0000313" key="6">
    <source>
        <dbReference type="EMBL" id="TSB34009.1"/>
    </source>
</evidence>
<dbReference type="PRINTS" id="PR00455">
    <property type="entry name" value="HTHTETR"/>
</dbReference>
<dbReference type="InterPro" id="IPR050109">
    <property type="entry name" value="HTH-type_TetR-like_transc_reg"/>
</dbReference>
<dbReference type="InterPro" id="IPR023772">
    <property type="entry name" value="DNA-bd_HTH_TetR-type_CS"/>
</dbReference>
<dbReference type="InterPro" id="IPR009057">
    <property type="entry name" value="Homeodomain-like_sf"/>
</dbReference>
<dbReference type="GO" id="GO:0000976">
    <property type="term" value="F:transcription cis-regulatory region binding"/>
    <property type="evidence" value="ECO:0007669"/>
    <property type="project" value="TreeGrafter"/>
</dbReference>
<evidence type="ECO:0000256" key="3">
    <source>
        <dbReference type="ARBA" id="ARBA00023163"/>
    </source>
</evidence>
<reference evidence="6 7" key="1">
    <citation type="submission" date="2019-07" db="EMBL/GenBank/DDBJ databases">
        <title>Draft genome for Streptomyces benahoarensis MZ03-48.</title>
        <authorList>
            <person name="Gonzalez-Pimentel J.L."/>
        </authorList>
    </citation>
    <scope>NUCLEOTIDE SEQUENCE [LARGE SCALE GENOMIC DNA]</scope>
    <source>
        <strain evidence="6 7">MZ03-48</strain>
    </source>
</reference>
<evidence type="ECO:0000313" key="7">
    <source>
        <dbReference type="Proteomes" id="UP000320888"/>
    </source>
</evidence>
<evidence type="ECO:0000256" key="1">
    <source>
        <dbReference type="ARBA" id="ARBA00023015"/>
    </source>
</evidence>
<keyword evidence="2 4" id="KW-0238">DNA-binding</keyword>
<dbReference type="PROSITE" id="PS01081">
    <property type="entry name" value="HTH_TETR_1"/>
    <property type="match status" value="1"/>
</dbReference>
<dbReference type="PROSITE" id="PS50977">
    <property type="entry name" value="HTH_TETR_2"/>
    <property type="match status" value="1"/>
</dbReference>
<gene>
    <name evidence="6" type="ORF">FNZ23_22940</name>
</gene>
<accession>A0A553YXU4</accession>
<evidence type="ECO:0000256" key="4">
    <source>
        <dbReference type="PROSITE-ProRule" id="PRU00335"/>
    </source>
</evidence>
<dbReference type="AlphaFoldDB" id="A0A553YXU4"/>
<proteinExistence type="predicted"/>
<sequence length="242" mass="26632">MERPGRGERILRVAGELLVAWGYRRVTIDEIACRAGVGKGTVYLHWKTKDALLLAVLLDSKNAALQRQLARQRECPLEVLPSRMARGYFHDFLTSPLLRALHTDDTNVLGRLNDIAATELADLMDHTNGAVLRHLEILRTHGLVRDDLATTDQLYAFTAIISGFFTTEVLLDGRAPETAERHADLLARTLRAALETPAGSVTDPGDLPGVRAAAALAAPAVTALYEHVAQLSAEEMRRRLRD</sequence>